<evidence type="ECO:0000313" key="1">
    <source>
        <dbReference type="EMBL" id="MPC71612.1"/>
    </source>
</evidence>
<sequence length="105" mass="10953">MIPETPLLPLQEGTNSSWVTGNFVRDLVASTASNDSIRATDIFVVSRLGSSSTQCPDISNTIGSGRSSDCVPHTVTSTQHNSDCAGHCTANTPLTIRSNSTLSTG</sequence>
<organism evidence="1 2">
    <name type="scientific">Portunus trituberculatus</name>
    <name type="common">Swimming crab</name>
    <name type="synonym">Neptunus trituberculatus</name>
    <dbReference type="NCBI Taxonomy" id="210409"/>
    <lineage>
        <taxon>Eukaryota</taxon>
        <taxon>Metazoa</taxon>
        <taxon>Ecdysozoa</taxon>
        <taxon>Arthropoda</taxon>
        <taxon>Crustacea</taxon>
        <taxon>Multicrustacea</taxon>
        <taxon>Malacostraca</taxon>
        <taxon>Eumalacostraca</taxon>
        <taxon>Eucarida</taxon>
        <taxon>Decapoda</taxon>
        <taxon>Pleocyemata</taxon>
        <taxon>Brachyura</taxon>
        <taxon>Eubrachyura</taxon>
        <taxon>Portunoidea</taxon>
        <taxon>Portunidae</taxon>
        <taxon>Portuninae</taxon>
        <taxon>Portunus</taxon>
    </lineage>
</organism>
<gene>
    <name evidence="1" type="ORF">E2C01_065896</name>
</gene>
<comment type="caution">
    <text evidence="1">The sequence shown here is derived from an EMBL/GenBank/DDBJ whole genome shotgun (WGS) entry which is preliminary data.</text>
</comment>
<evidence type="ECO:0000313" key="2">
    <source>
        <dbReference type="Proteomes" id="UP000324222"/>
    </source>
</evidence>
<protein>
    <submittedName>
        <fullName evidence="1">Uncharacterized protein</fullName>
    </submittedName>
</protein>
<accession>A0A5B7HK28</accession>
<dbReference type="EMBL" id="VSRR010033201">
    <property type="protein sequence ID" value="MPC71612.1"/>
    <property type="molecule type" value="Genomic_DNA"/>
</dbReference>
<keyword evidence="2" id="KW-1185">Reference proteome</keyword>
<dbReference type="AlphaFoldDB" id="A0A5B7HK28"/>
<reference evidence="1 2" key="1">
    <citation type="submission" date="2019-05" db="EMBL/GenBank/DDBJ databases">
        <title>Another draft genome of Portunus trituberculatus and its Hox gene families provides insights of decapod evolution.</title>
        <authorList>
            <person name="Jeong J.-H."/>
            <person name="Song I."/>
            <person name="Kim S."/>
            <person name="Choi T."/>
            <person name="Kim D."/>
            <person name="Ryu S."/>
            <person name="Kim W."/>
        </authorList>
    </citation>
    <scope>NUCLEOTIDE SEQUENCE [LARGE SCALE GENOMIC DNA]</scope>
    <source>
        <tissue evidence="1">Muscle</tissue>
    </source>
</reference>
<dbReference type="Proteomes" id="UP000324222">
    <property type="component" value="Unassembled WGS sequence"/>
</dbReference>
<proteinExistence type="predicted"/>
<name>A0A5B7HK28_PORTR</name>